<evidence type="ECO:0000313" key="1">
    <source>
        <dbReference type="EMBL" id="KAI9912642.1"/>
    </source>
</evidence>
<accession>A0ACC0W2G2</accession>
<protein>
    <submittedName>
        <fullName evidence="1">Uncharacterized protein</fullName>
    </submittedName>
</protein>
<dbReference type="EMBL" id="CM047583">
    <property type="protein sequence ID" value="KAI9912642.1"/>
    <property type="molecule type" value="Genomic_DNA"/>
</dbReference>
<evidence type="ECO:0000313" key="2">
    <source>
        <dbReference type="Proteomes" id="UP001163321"/>
    </source>
</evidence>
<gene>
    <name evidence="1" type="ORF">PsorP6_006146</name>
</gene>
<organism evidence="1 2">
    <name type="scientific">Peronosclerospora sorghi</name>
    <dbReference type="NCBI Taxonomy" id="230839"/>
    <lineage>
        <taxon>Eukaryota</taxon>
        <taxon>Sar</taxon>
        <taxon>Stramenopiles</taxon>
        <taxon>Oomycota</taxon>
        <taxon>Peronosporomycetes</taxon>
        <taxon>Peronosporales</taxon>
        <taxon>Peronosporaceae</taxon>
        <taxon>Peronosclerospora</taxon>
    </lineage>
</organism>
<comment type="caution">
    <text evidence="1">The sequence shown here is derived from an EMBL/GenBank/DDBJ whole genome shotgun (WGS) entry which is preliminary data.</text>
</comment>
<keyword evidence="2" id="KW-1185">Reference proteome</keyword>
<reference evidence="1 2" key="1">
    <citation type="journal article" date="2022" name="bioRxiv">
        <title>The genome of the oomycete Peronosclerospora sorghi, a cosmopolitan pathogen of maize and sorghum, is inflated with dispersed pseudogenes.</title>
        <authorList>
            <person name="Fletcher K."/>
            <person name="Martin F."/>
            <person name="Isakeit T."/>
            <person name="Cavanaugh K."/>
            <person name="Magill C."/>
            <person name="Michelmore R."/>
        </authorList>
    </citation>
    <scope>NUCLEOTIDE SEQUENCE [LARGE SCALE GENOMIC DNA]</scope>
    <source>
        <strain evidence="1">P6</strain>
    </source>
</reference>
<proteinExistence type="predicted"/>
<dbReference type="Proteomes" id="UP001163321">
    <property type="component" value="Chromosome 4"/>
</dbReference>
<name>A0ACC0W2G2_9STRA</name>
<sequence>MAAATLLPVPPFLLPNADDEGDDGDEAKGSTAAGDVAVVGWSMMLAGTEDRIRRGIDSQEDRTEERKYDDDERENEEKSRRRERLHNCPRAKPSKAKSDVWAHFTKYEQCGRLRDLPERSRNWG</sequence>